<sequence length="469" mass="53054">MNESILGVYGLGVMGSSIAQNLLKHGYNISVYSKDLQETEKFRLKNIENVKVFDKDNIDLFLKSLEKPKKVFLMITAGEVVDKVIEELLNYLEPGDIIIDGGNSFYKDTNRRYEYLKKKGLDYIGVGISGGEKGALNGPSMMPSGEADIYKKVENIFNDISAKSKDNKPCCTYIGKEGAGHYVKMVHNGIEYADIEIICEAYLIMKNICGLGIEKIQKIFEKWNKGPLKSYLIEITANILKKKDEETGKYLVEVISDRAGQKGTGKWTAVEGLEMNVPIPSVVEAVFARSISDLKEKRIEAEKKLKLDKMSGNIGSEDIFINNLEKAVYLSKICSYAQGFDLLSNVSKKYGWNLNLEEIALIWREGCIIKAEFLEEIASEFKNEKIENLMLGKKFSKELIDNHTKWRDVVCKAIKAGIYIPGMSSALEYFDGYRNSESSANLLQAQRDYFGAHTYERNDKKGHFHTEWE</sequence>
<evidence type="ECO:0000256" key="3">
    <source>
        <dbReference type="ARBA" id="ARBA00023002"/>
    </source>
</evidence>
<dbReference type="NCBIfam" id="NF006765">
    <property type="entry name" value="PRK09287.1"/>
    <property type="match status" value="1"/>
</dbReference>
<dbReference type="GO" id="GO:0004616">
    <property type="term" value="F:phosphogluconate dehydrogenase (decarboxylating) activity"/>
    <property type="evidence" value="ECO:0007669"/>
    <property type="project" value="UniProtKB-EC"/>
</dbReference>
<dbReference type="GO" id="GO:0050661">
    <property type="term" value="F:NADP binding"/>
    <property type="evidence" value="ECO:0007669"/>
    <property type="project" value="InterPro"/>
</dbReference>
<dbReference type="PANTHER" id="PTHR11811">
    <property type="entry name" value="6-PHOSPHOGLUCONATE DEHYDROGENASE"/>
    <property type="match status" value="1"/>
</dbReference>
<keyword evidence="4 8" id="KW-0311">Gluconate utilization</keyword>
<dbReference type="Proteomes" id="UP000004226">
    <property type="component" value="Unassembled WGS sequence"/>
</dbReference>
<evidence type="ECO:0000256" key="4">
    <source>
        <dbReference type="ARBA" id="ARBA00023064"/>
    </source>
</evidence>
<feature type="domain" description="6-phosphogluconate dehydrogenase C-terminal" evidence="9">
    <location>
        <begin position="180"/>
        <end position="469"/>
    </location>
</feature>
<gene>
    <name evidence="10" type="primary">gnd</name>
    <name evidence="10" type="ORF">HMPREF0554_0051</name>
</gene>
<dbReference type="SUPFAM" id="SSF51735">
    <property type="entry name" value="NAD(P)-binding Rossmann-fold domains"/>
    <property type="match status" value="1"/>
</dbReference>
<dbReference type="Pfam" id="PF00393">
    <property type="entry name" value="6PGD"/>
    <property type="match status" value="1"/>
</dbReference>
<feature type="binding site" description="in other chain" evidence="7">
    <location>
        <position position="103"/>
    </location>
    <ligand>
        <name>substrate</name>
        <note>ligand shared between dimeric partners</note>
    </ligand>
</feature>
<feature type="binding site" description="in other chain" evidence="7">
    <location>
        <begin position="129"/>
        <end position="131"/>
    </location>
    <ligand>
        <name>substrate</name>
        <note>ligand shared between dimeric partners</note>
    </ligand>
</feature>
<dbReference type="UniPathway" id="UPA00115">
    <property type="reaction ID" value="UER00410"/>
</dbReference>
<keyword evidence="3 5" id="KW-0560">Oxidoreductase</keyword>
<protein>
    <recommendedName>
        <fullName evidence="5 8">6-phosphogluconate dehydrogenase, decarboxylating</fullName>
        <ecNumber evidence="5 8">1.1.1.44</ecNumber>
    </recommendedName>
</protein>
<dbReference type="InterPro" id="IPR006113">
    <property type="entry name" value="6PGDH_Gnd/GntZ"/>
</dbReference>
<dbReference type="eggNOG" id="COG0362">
    <property type="taxonomic scope" value="Bacteria"/>
</dbReference>
<keyword evidence="5 8" id="KW-0521">NADP</keyword>
<dbReference type="InterPro" id="IPR006115">
    <property type="entry name" value="6PGDH_NADP-bd"/>
</dbReference>
<dbReference type="Gene3D" id="3.40.50.720">
    <property type="entry name" value="NAD(P)-binding Rossmann-like Domain"/>
    <property type="match status" value="1"/>
</dbReference>
<evidence type="ECO:0000256" key="8">
    <source>
        <dbReference type="RuleBase" id="RU000485"/>
    </source>
</evidence>
<dbReference type="PRINTS" id="PR00076">
    <property type="entry name" value="6PGDHDRGNASE"/>
</dbReference>
<dbReference type="PROSITE" id="PS00461">
    <property type="entry name" value="6PGD"/>
    <property type="match status" value="1"/>
</dbReference>
<dbReference type="NCBIfam" id="TIGR00873">
    <property type="entry name" value="gnd"/>
    <property type="match status" value="1"/>
</dbReference>
<dbReference type="GO" id="GO:0019521">
    <property type="term" value="P:D-gluconate metabolic process"/>
    <property type="evidence" value="ECO:0007669"/>
    <property type="project" value="UniProtKB-KW"/>
</dbReference>
<dbReference type="InterPro" id="IPR006183">
    <property type="entry name" value="Pgluconate_DH"/>
</dbReference>
<dbReference type="SUPFAM" id="SSF48179">
    <property type="entry name" value="6-phosphogluconate dehydrogenase C-terminal domain-like"/>
    <property type="match status" value="1"/>
</dbReference>
<dbReference type="InterPro" id="IPR008927">
    <property type="entry name" value="6-PGluconate_DH-like_C_sf"/>
</dbReference>
<dbReference type="InterPro" id="IPR006184">
    <property type="entry name" value="6PGdom_BS"/>
</dbReference>
<keyword evidence="11" id="KW-1185">Reference proteome</keyword>
<dbReference type="EC" id="1.1.1.44" evidence="5 8"/>
<feature type="active site" description="Proton donor" evidence="6">
    <location>
        <position position="191"/>
    </location>
</feature>
<reference evidence="10 11" key="1">
    <citation type="submission" date="2009-10" db="EMBL/GenBank/DDBJ databases">
        <authorList>
            <person name="Harkins D.M."/>
            <person name="Madupu R."/>
            <person name="Durkin A.S."/>
            <person name="Torralba M."/>
            <person name="Methe B."/>
            <person name="Sutton G.G."/>
            <person name="Strausberg R.L."/>
            <person name="Nelson K.E."/>
        </authorList>
    </citation>
    <scope>NUCLEOTIDE SEQUENCE [LARGE SCALE GENOMIC DNA]</scope>
    <source>
        <strain evidence="10 11">F0264</strain>
    </source>
</reference>
<keyword evidence="5 8" id="KW-0570">Pentose shunt</keyword>
<dbReference type="InterPro" id="IPR006114">
    <property type="entry name" value="6PGDH_C"/>
</dbReference>
<dbReference type="GO" id="GO:0006098">
    <property type="term" value="P:pentose-phosphate shunt"/>
    <property type="evidence" value="ECO:0007669"/>
    <property type="project" value="UniProtKB-UniPathway"/>
</dbReference>
<dbReference type="SMART" id="SM01350">
    <property type="entry name" value="6PGD"/>
    <property type="match status" value="1"/>
</dbReference>
<organism evidence="10 11">
    <name type="scientific">Pseudoleptotrichia goodfellowii F0264</name>
    <dbReference type="NCBI Taxonomy" id="596323"/>
    <lineage>
        <taxon>Bacteria</taxon>
        <taxon>Fusobacteriati</taxon>
        <taxon>Fusobacteriota</taxon>
        <taxon>Fusobacteriia</taxon>
        <taxon>Fusobacteriales</taxon>
        <taxon>Leptotrichiaceae</taxon>
        <taxon>Pseudoleptotrichia</taxon>
    </lineage>
</organism>
<feature type="binding site" evidence="7">
    <location>
        <position position="447"/>
    </location>
    <ligand>
        <name>substrate</name>
        <note>ligand shared between dimeric partners</note>
    </ligand>
</feature>
<accession>D0GPL7</accession>
<feature type="binding site" description="in other chain" evidence="7">
    <location>
        <position position="192"/>
    </location>
    <ligand>
        <name>substrate</name>
        <note>ligand shared between dimeric partners</note>
    </ligand>
</feature>
<feature type="binding site" description="in other chain" evidence="7">
    <location>
        <position position="262"/>
    </location>
    <ligand>
        <name>substrate</name>
        <note>ligand shared between dimeric partners</note>
    </ligand>
</feature>
<dbReference type="FunFam" id="1.20.5.320:FF:000001">
    <property type="entry name" value="6-phosphogluconate dehydrogenase, decarboxylating"/>
    <property type="match status" value="1"/>
</dbReference>
<proteinExistence type="inferred from homology"/>
<feature type="binding site" description="in other chain" evidence="7">
    <location>
        <position position="289"/>
    </location>
    <ligand>
        <name>substrate</name>
        <note>ligand shared between dimeric partners</note>
    </ligand>
</feature>
<dbReference type="PIRSF" id="PIRSF000109">
    <property type="entry name" value="6PGD"/>
    <property type="match status" value="1"/>
</dbReference>
<dbReference type="Pfam" id="PF03446">
    <property type="entry name" value="NAD_binding_2"/>
    <property type="match status" value="1"/>
</dbReference>
<comment type="function">
    <text evidence="5">Catalyzes the oxidative decarboxylation of 6-phosphogluconate to ribulose 5-phosphate and CO(2), with concomitant reduction of NADP to NADPH.</text>
</comment>
<comment type="similarity">
    <text evidence="1 5 8">Belongs to the 6-phosphogluconate dehydrogenase family.</text>
</comment>
<dbReference type="Gene3D" id="1.10.1040.10">
    <property type="entry name" value="N-(1-d-carboxylethyl)-l-norvaline Dehydrogenase, domain 2"/>
    <property type="match status" value="1"/>
</dbReference>
<comment type="subunit">
    <text evidence="2 5">Homodimer.</text>
</comment>
<evidence type="ECO:0000256" key="5">
    <source>
        <dbReference type="PIRNR" id="PIRNR000109"/>
    </source>
</evidence>
<dbReference type="Gene3D" id="1.20.5.320">
    <property type="entry name" value="6-Phosphogluconate Dehydrogenase, domain 3"/>
    <property type="match status" value="1"/>
</dbReference>
<comment type="caution">
    <text evidence="10">The sequence shown here is derived from an EMBL/GenBank/DDBJ whole genome shotgun (WGS) entry which is preliminary data.</text>
</comment>
<evidence type="ECO:0000259" key="9">
    <source>
        <dbReference type="SMART" id="SM01350"/>
    </source>
</evidence>
<dbReference type="InterPro" id="IPR013328">
    <property type="entry name" value="6PGD_dom2"/>
</dbReference>
<comment type="pathway">
    <text evidence="5 8">Carbohydrate degradation; pentose phosphate pathway; D-ribulose 5-phosphate from D-glucose 6-phosphate (oxidative stage): step 3/3.</text>
</comment>
<name>D0GPL7_9FUSO</name>
<dbReference type="InterPro" id="IPR036291">
    <property type="entry name" value="NAD(P)-bd_dom_sf"/>
</dbReference>
<dbReference type="RefSeq" id="WP_006808413.1">
    <property type="nucleotide sequence ID" value="NZ_ADAD01000195.1"/>
</dbReference>
<evidence type="ECO:0000256" key="7">
    <source>
        <dbReference type="PIRSR" id="PIRSR000109-2"/>
    </source>
</evidence>
<evidence type="ECO:0000313" key="10">
    <source>
        <dbReference type="EMBL" id="EEY33960.1"/>
    </source>
</evidence>
<dbReference type="FunFam" id="1.10.1040.10:FF:000002">
    <property type="entry name" value="6-phosphogluconate dehydrogenase, decarboxylating"/>
    <property type="match status" value="1"/>
</dbReference>
<dbReference type="EMBL" id="ADAD01000195">
    <property type="protein sequence ID" value="EEY33960.1"/>
    <property type="molecule type" value="Genomic_DNA"/>
</dbReference>
<evidence type="ECO:0000256" key="2">
    <source>
        <dbReference type="ARBA" id="ARBA00011738"/>
    </source>
</evidence>
<feature type="binding site" evidence="7">
    <location>
        <position position="453"/>
    </location>
    <ligand>
        <name>substrate</name>
        <note>ligand shared between dimeric partners</note>
    </ligand>
</feature>
<evidence type="ECO:0000256" key="1">
    <source>
        <dbReference type="ARBA" id="ARBA00008419"/>
    </source>
</evidence>
<feature type="active site" description="Proton acceptor" evidence="6">
    <location>
        <position position="184"/>
    </location>
</feature>
<evidence type="ECO:0000256" key="6">
    <source>
        <dbReference type="PIRSR" id="PIRSR000109-1"/>
    </source>
</evidence>
<feature type="binding site" description="in other chain" evidence="7">
    <location>
        <begin position="187"/>
        <end position="188"/>
    </location>
    <ligand>
        <name>substrate</name>
        <note>ligand shared between dimeric partners</note>
    </ligand>
</feature>
<comment type="catalytic activity">
    <reaction evidence="5 8">
        <text>6-phospho-D-gluconate + NADP(+) = D-ribulose 5-phosphate + CO2 + NADPH</text>
        <dbReference type="Rhea" id="RHEA:10116"/>
        <dbReference type="ChEBI" id="CHEBI:16526"/>
        <dbReference type="ChEBI" id="CHEBI:57783"/>
        <dbReference type="ChEBI" id="CHEBI:58121"/>
        <dbReference type="ChEBI" id="CHEBI:58349"/>
        <dbReference type="ChEBI" id="CHEBI:58759"/>
        <dbReference type="EC" id="1.1.1.44"/>
    </reaction>
</comment>
<evidence type="ECO:0000313" key="11">
    <source>
        <dbReference type="Proteomes" id="UP000004226"/>
    </source>
</evidence>
<dbReference type="AlphaFoldDB" id="D0GPL7"/>